<reference evidence="1" key="1">
    <citation type="submission" date="2020-08" db="EMBL/GenBank/DDBJ databases">
        <title>Multicomponent nature underlies the extraordinary mechanical properties of spider dragline silk.</title>
        <authorList>
            <person name="Kono N."/>
            <person name="Nakamura H."/>
            <person name="Mori M."/>
            <person name="Yoshida Y."/>
            <person name="Ohtoshi R."/>
            <person name="Malay A.D."/>
            <person name="Moran D.A.P."/>
            <person name="Tomita M."/>
            <person name="Numata K."/>
            <person name="Arakawa K."/>
        </authorList>
    </citation>
    <scope>NUCLEOTIDE SEQUENCE</scope>
</reference>
<dbReference type="AlphaFoldDB" id="A0A8X6TBZ0"/>
<keyword evidence="2" id="KW-1185">Reference proteome</keyword>
<sequence length="83" mass="9562">MTSRPITDKELTEADIEAKCDKFDNIIITLGSIDLRSFWGAFQLVPEMYNNFVHFPLVQLFVQAVVNPKTILYQYEMGTDDNT</sequence>
<gene>
    <name evidence="1" type="ORF">NPIL_94001</name>
</gene>
<name>A0A8X6TBZ0_NEPPI</name>
<comment type="caution">
    <text evidence="1">The sequence shown here is derived from an EMBL/GenBank/DDBJ whole genome shotgun (WGS) entry which is preliminary data.</text>
</comment>
<protein>
    <submittedName>
        <fullName evidence="1">Uncharacterized protein</fullName>
    </submittedName>
</protein>
<evidence type="ECO:0000313" key="2">
    <source>
        <dbReference type="Proteomes" id="UP000887013"/>
    </source>
</evidence>
<dbReference type="EMBL" id="BMAW01053989">
    <property type="protein sequence ID" value="GFS93847.1"/>
    <property type="molecule type" value="Genomic_DNA"/>
</dbReference>
<organism evidence="1 2">
    <name type="scientific">Nephila pilipes</name>
    <name type="common">Giant wood spider</name>
    <name type="synonym">Nephila maculata</name>
    <dbReference type="NCBI Taxonomy" id="299642"/>
    <lineage>
        <taxon>Eukaryota</taxon>
        <taxon>Metazoa</taxon>
        <taxon>Ecdysozoa</taxon>
        <taxon>Arthropoda</taxon>
        <taxon>Chelicerata</taxon>
        <taxon>Arachnida</taxon>
        <taxon>Araneae</taxon>
        <taxon>Araneomorphae</taxon>
        <taxon>Entelegynae</taxon>
        <taxon>Araneoidea</taxon>
        <taxon>Nephilidae</taxon>
        <taxon>Nephila</taxon>
    </lineage>
</organism>
<accession>A0A8X6TBZ0</accession>
<dbReference type="Proteomes" id="UP000887013">
    <property type="component" value="Unassembled WGS sequence"/>
</dbReference>
<proteinExistence type="predicted"/>
<evidence type="ECO:0000313" key="1">
    <source>
        <dbReference type="EMBL" id="GFS93847.1"/>
    </source>
</evidence>